<dbReference type="PANTHER" id="PTHR37610">
    <property type="entry name" value="CCHC-TYPE DOMAIN-CONTAINING PROTEIN"/>
    <property type="match status" value="1"/>
</dbReference>
<sequence>MSANRNISNQDLQNPLFIHPSDGPNTIVLADKLTGSANYRSWKRSMEISLSTKRKLAFVQGTKVKSTEDPSKADQWETCNNLVIAWIMNNVSDTIARSILFVKSAAEIRSQLEKRFAIANGSRKYQLNKQTYSLKQNGLSISDYYTKMKGVWEELESLNELPCITTSAEDVVQFLACLNKQLAEHRLFQFLNGLDDQYQAQRSQILLMNPLPSVEVICGMLQQEEQQRQVLDGLRFSPDSSTLLSRNIDVQCTECGNKGHTVEKCWHIIGFPSWHPRAKRQSTGQRRGGKTNFGRGFRPRGESATWRGAAQVEMEPTACTQKQNSTLTVHQVEQLLKLLPPSAAHQTCITDSKFSSETDEEIDVNFAGPHFEDANWCG</sequence>
<dbReference type="Pfam" id="PF14244">
    <property type="entry name" value="Retrotran_gag_3"/>
    <property type="match status" value="1"/>
</dbReference>
<reference evidence="3" key="1">
    <citation type="journal article" date="2013" name="J. Plant Res.">
        <title>Effect of fungi and light on seed germination of three Opuntia species from semiarid lands of central Mexico.</title>
        <authorList>
            <person name="Delgado-Sanchez P."/>
            <person name="Jimenez-Bremont J.F."/>
            <person name="Guerrero-Gonzalez Mde L."/>
            <person name="Flores J."/>
        </authorList>
    </citation>
    <scope>NUCLEOTIDE SEQUENCE</scope>
    <source>
        <tissue evidence="3">Cladode</tissue>
    </source>
</reference>
<dbReference type="AlphaFoldDB" id="A0A7C9DNR3"/>
<evidence type="ECO:0000256" key="1">
    <source>
        <dbReference type="SAM" id="MobiDB-lite"/>
    </source>
</evidence>
<proteinExistence type="predicted"/>
<feature type="domain" description="Retrotransposon Copia-like N-terminal" evidence="2">
    <location>
        <begin position="19"/>
        <end position="65"/>
    </location>
</feature>
<name>A0A7C9DNR3_OPUST</name>
<dbReference type="PANTHER" id="PTHR37610:SF6">
    <property type="entry name" value="GAG-POLYPEPTIDE OF LTR COPIA-TYPE-RELATED"/>
    <property type="match status" value="1"/>
</dbReference>
<dbReference type="InterPro" id="IPR029472">
    <property type="entry name" value="Copia-like_N"/>
</dbReference>
<organism evidence="3">
    <name type="scientific">Opuntia streptacantha</name>
    <name type="common">Prickly pear cactus</name>
    <name type="synonym">Opuntia cardona</name>
    <dbReference type="NCBI Taxonomy" id="393608"/>
    <lineage>
        <taxon>Eukaryota</taxon>
        <taxon>Viridiplantae</taxon>
        <taxon>Streptophyta</taxon>
        <taxon>Embryophyta</taxon>
        <taxon>Tracheophyta</taxon>
        <taxon>Spermatophyta</taxon>
        <taxon>Magnoliopsida</taxon>
        <taxon>eudicotyledons</taxon>
        <taxon>Gunneridae</taxon>
        <taxon>Pentapetalae</taxon>
        <taxon>Caryophyllales</taxon>
        <taxon>Cactineae</taxon>
        <taxon>Cactaceae</taxon>
        <taxon>Opuntioideae</taxon>
        <taxon>Opuntia</taxon>
    </lineage>
</organism>
<feature type="region of interest" description="Disordered" evidence="1">
    <location>
        <begin position="277"/>
        <end position="303"/>
    </location>
</feature>
<protein>
    <recommendedName>
        <fullName evidence="2">Retrotransposon Copia-like N-terminal domain-containing protein</fullName>
    </recommendedName>
</protein>
<dbReference type="EMBL" id="GISG01132466">
    <property type="protein sequence ID" value="MBA4643224.1"/>
    <property type="molecule type" value="Transcribed_RNA"/>
</dbReference>
<accession>A0A7C9DNR3</accession>
<reference evidence="3" key="2">
    <citation type="submission" date="2020-07" db="EMBL/GenBank/DDBJ databases">
        <authorList>
            <person name="Vera ALvarez R."/>
            <person name="Arias-Moreno D.M."/>
            <person name="Jimenez-Jacinto V."/>
            <person name="Jimenez-Bremont J.F."/>
            <person name="Swaminathan K."/>
            <person name="Moose S.P."/>
            <person name="Guerrero-Gonzalez M.L."/>
            <person name="Marino-Ramirez L."/>
            <person name="Landsman D."/>
            <person name="Rodriguez-Kessler M."/>
            <person name="Delgado-Sanchez P."/>
        </authorList>
    </citation>
    <scope>NUCLEOTIDE SEQUENCE</scope>
    <source>
        <tissue evidence="3">Cladode</tissue>
    </source>
</reference>
<evidence type="ECO:0000259" key="2">
    <source>
        <dbReference type="Pfam" id="PF14244"/>
    </source>
</evidence>
<evidence type="ECO:0000313" key="3">
    <source>
        <dbReference type="EMBL" id="MBA4643224.1"/>
    </source>
</evidence>